<proteinExistence type="predicted"/>
<dbReference type="PANTHER" id="PTHR35936:SF17">
    <property type="entry name" value="ARGININE-BINDING EXTRACELLULAR PROTEIN ARTP"/>
    <property type="match status" value="1"/>
</dbReference>
<dbReference type="SMART" id="SM00062">
    <property type="entry name" value="PBPb"/>
    <property type="match status" value="1"/>
</dbReference>
<feature type="domain" description="Solute-binding protein family 3/N-terminal" evidence="3">
    <location>
        <begin position="55"/>
        <end position="284"/>
    </location>
</feature>
<comment type="caution">
    <text evidence="4">The sequence shown here is derived from an EMBL/GenBank/DDBJ whole genome shotgun (WGS) entry which is preliminary data.</text>
</comment>
<evidence type="ECO:0000313" key="4">
    <source>
        <dbReference type="EMBL" id="NKX54480.1"/>
    </source>
</evidence>
<gene>
    <name evidence="4" type="ORF">HGG74_07965</name>
</gene>
<keyword evidence="5" id="KW-1185">Reference proteome</keyword>
<sequence length="291" mass="30269">MSTTISLRRAAYAGAAVIALALAGCGGQSGQSAAQDTQPAAQGAAADLPLVKDGVLTSCANFGTPPNIFAKEDGTPVGAEVDIAKSMAEEMGLETAFPEYAFSGLIPALQAKQCDVIISSLYIKPEREEIADFVPYLLSGSGVAVSKENPKNVTGYDDSLCGVRAVGITGATGASLLEEKAAECKSKGLEPVQVTLLDRSADALQQVMAGQSDAFLDTAELMGYYEKQSNGEFVVVGEPVGQIKIGAATLKENAELHEALQEAFNKVVDSGRYAEILKEWGLEAQNIANAS</sequence>
<dbReference type="Gene3D" id="3.40.190.10">
    <property type="entry name" value="Periplasmic binding protein-like II"/>
    <property type="match status" value="2"/>
</dbReference>
<protein>
    <submittedName>
        <fullName evidence="4">ABC transporter substrate-binding protein</fullName>
    </submittedName>
</protein>
<evidence type="ECO:0000313" key="5">
    <source>
        <dbReference type="Proteomes" id="UP000544090"/>
    </source>
</evidence>
<dbReference type="SUPFAM" id="SSF53850">
    <property type="entry name" value="Periplasmic binding protein-like II"/>
    <property type="match status" value="1"/>
</dbReference>
<evidence type="ECO:0000259" key="3">
    <source>
        <dbReference type="SMART" id="SM00062"/>
    </source>
</evidence>
<feature type="signal peptide" evidence="2">
    <location>
        <begin position="1"/>
        <end position="34"/>
    </location>
</feature>
<dbReference type="CDD" id="cd01004">
    <property type="entry name" value="PBP2_MidA_like"/>
    <property type="match status" value="1"/>
</dbReference>
<reference evidence="4 5" key="1">
    <citation type="submission" date="2020-04" db="EMBL/GenBank/DDBJ databases">
        <title>Arthrobacter sp. nov.</title>
        <authorList>
            <person name="Liu S."/>
        </authorList>
    </citation>
    <scope>NUCLEOTIDE SEQUENCE [LARGE SCALE GENOMIC DNA]</scope>
    <source>
        <strain evidence="4 5">E918</strain>
    </source>
</reference>
<keyword evidence="1 2" id="KW-0732">Signal</keyword>
<name>A0A7X6HDE5_9MICC</name>
<dbReference type="AlphaFoldDB" id="A0A7X6HDE5"/>
<dbReference type="RefSeq" id="WP_168485811.1">
    <property type="nucleotide sequence ID" value="NZ_JAAZSQ010000005.1"/>
</dbReference>
<dbReference type="Pfam" id="PF00497">
    <property type="entry name" value="SBP_bac_3"/>
    <property type="match status" value="1"/>
</dbReference>
<organism evidence="4 5">
    <name type="scientific">Arthrobacter mobilis</name>
    <dbReference type="NCBI Taxonomy" id="2724944"/>
    <lineage>
        <taxon>Bacteria</taxon>
        <taxon>Bacillati</taxon>
        <taxon>Actinomycetota</taxon>
        <taxon>Actinomycetes</taxon>
        <taxon>Micrococcales</taxon>
        <taxon>Micrococcaceae</taxon>
        <taxon>Arthrobacter</taxon>
    </lineage>
</organism>
<accession>A0A7X6HDE5</accession>
<evidence type="ECO:0000256" key="1">
    <source>
        <dbReference type="ARBA" id="ARBA00022729"/>
    </source>
</evidence>
<evidence type="ECO:0000256" key="2">
    <source>
        <dbReference type="SAM" id="SignalP"/>
    </source>
</evidence>
<dbReference type="InterPro" id="IPR001638">
    <property type="entry name" value="Solute-binding_3/MltF_N"/>
</dbReference>
<dbReference type="PANTHER" id="PTHR35936">
    <property type="entry name" value="MEMBRANE-BOUND LYTIC MUREIN TRANSGLYCOSYLASE F"/>
    <property type="match status" value="1"/>
</dbReference>
<feature type="chain" id="PRO_5031281386" evidence="2">
    <location>
        <begin position="35"/>
        <end position="291"/>
    </location>
</feature>
<dbReference type="EMBL" id="JAAZSQ010000005">
    <property type="protein sequence ID" value="NKX54480.1"/>
    <property type="molecule type" value="Genomic_DNA"/>
</dbReference>
<dbReference type="Proteomes" id="UP000544090">
    <property type="component" value="Unassembled WGS sequence"/>
</dbReference>